<gene>
    <name evidence="1" type="ORF">C2845_PM17G06220</name>
</gene>
<accession>A0A3L6Q281</accession>
<evidence type="ECO:0000313" key="1">
    <source>
        <dbReference type="EMBL" id="RLM70077.1"/>
    </source>
</evidence>
<keyword evidence="1" id="KW-0808">Transferase</keyword>
<dbReference type="EMBL" id="PQIB02000014">
    <property type="protein sequence ID" value="RLM70077.1"/>
    <property type="molecule type" value="Genomic_DNA"/>
</dbReference>
<keyword evidence="2" id="KW-1185">Reference proteome</keyword>
<protein>
    <submittedName>
        <fullName evidence="1">Cyclin-dependent kinase F-2</fullName>
    </submittedName>
</protein>
<organism evidence="1 2">
    <name type="scientific">Panicum miliaceum</name>
    <name type="common">Proso millet</name>
    <name type="synonym">Broomcorn millet</name>
    <dbReference type="NCBI Taxonomy" id="4540"/>
    <lineage>
        <taxon>Eukaryota</taxon>
        <taxon>Viridiplantae</taxon>
        <taxon>Streptophyta</taxon>
        <taxon>Embryophyta</taxon>
        <taxon>Tracheophyta</taxon>
        <taxon>Spermatophyta</taxon>
        <taxon>Magnoliopsida</taxon>
        <taxon>Liliopsida</taxon>
        <taxon>Poales</taxon>
        <taxon>Poaceae</taxon>
        <taxon>PACMAD clade</taxon>
        <taxon>Panicoideae</taxon>
        <taxon>Panicodae</taxon>
        <taxon>Paniceae</taxon>
        <taxon>Panicinae</taxon>
        <taxon>Panicum</taxon>
        <taxon>Panicum sect. Panicum</taxon>
    </lineage>
</organism>
<evidence type="ECO:0000313" key="2">
    <source>
        <dbReference type="Proteomes" id="UP000275267"/>
    </source>
</evidence>
<proteinExistence type="predicted"/>
<name>A0A3L6Q281_PANMI</name>
<reference evidence="2" key="1">
    <citation type="journal article" date="2019" name="Nat. Commun.">
        <title>The genome of broomcorn millet.</title>
        <authorList>
            <person name="Zou C."/>
            <person name="Miki D."/>
            <person name="Li D."/>
            <person name="Tang Q."/>
            <person name="Xiao L."/>
            <person name="Rajput S."/>
            <person name="Deng P."/>
            <person name="Jia W."/>
            <person name="Huang R."/>
            <person name="Zhang M."/>
            <person name="Sun Y."/>
            <person name="Hu J."/>
            <person name="Fu X."/>
            <person name="Schnable P.S."/>
            <person name="Li F."/>
            <person name="Zhang H."/>
            <person name="Feng B."/>
            <person name="Zhu X."/>
            <person name="Liu R."/>
            <person name="Schnable J.C."/>
            <person name="Zhu J.-K."/>
            <person name="Zhang H."/>
        </authorList>
    </citation>
    <scope>NUCLEOTIDE SEQUENCE [LARGE SCALE GENOMIC DNA]</scope>
</reference>
<keyword evidence="1" id="KW-0418">Kinase</keyword>
<comment type="caution">
    <text evidence="1">The sequence shown here is derived from an EMBL/GenBank/DDBJ whole genome shotgun (WGS) entry which is preliminary data.</text>
</comment>
<sequence length="59" mass="6427">MGMVLPWPPHGFGALPPHPPSHLQQMFLTLLVACFDILDGLPACRPDRQLAAADALQRP</sequence>
<dbReference type="Proteomes" id="UP000275267">
    <property type="component" value="Unassembled WGS sequence"/>
</dbReference>
<dbReference type="GO" id="GO:0016301">
    <property type="term" value="F:kinase activity"/>
    <property type="evidence" value="ECO:0007669"/>
    <property type="project" value="UniProtKB-KW"/>
</dbReference>
<dbReference type="AlphaFoldDB" id="A0A3L6Q281"/>